<keyword evidence="2" id="KW-1185">Reference proteome</keyword>
<accession>A0ACB7IUH5</accession>
<organism evidence="1 2">
    <name type="scientific">Pleurotus cornucopiae</name>
    <name type="common">Cornucopia mushroom</name>
    <dbReference type="NCBI Taxonomy" id="5321"/>
    <lineage>
        <taxon>Eukaryota</taxon>
        <taxon>Fungi</taxon>
        <taxon>Dikarya</taxon>
        <taxon>Basidiomycota</taxon>
        <taxon>Agaricomycotina</taxon>
        <taxon>Agaricomycetes</taxon>
        <taxon>Agaricomycetidae</taxon>
        <taxon>Agaricales</taxon>
        <taxon>Pleurotineae</taxon>
        <taxon>Pleurotaceae</taxon>
        <taxon>Pleurotus</taxon>
    </lineage>
</organism>
<comment type="caution">
    <text evidence="1">The sequence shown here is derived from an EMBL/GenBank/DDBJ whole genome shotgun (WGS) entry which is preliminary data.</text>
</comment>
<sequence>MSTTALSDSLPSSVPKLDSSGLNWAVFSLRFQDAVEAKGFWGHFDGSDARPEEPTVTVTPPADGATTTTTVAKSEKLEKWEKDERSAKSLLTQKLPDSALMLVRNKPTVRERWSVIVREYTDRGTFARTELRTAFLQSRCQGGESMKDFLDKLRARREELAAMGVDISVNDYRSTIVSSLPHSLSTFASSLIAATRYMSKEEVDPDALIHLISEENTRQLTQRLRYGRRNQDSRTNGNDEALAATSSSSGISKPSELRKRTGACHYCKQDGHWKRECPELNGKGSASANVAEESDDDSDIGGAFAVVANEDDTIPDLEPVSDDSDDEENGSDADMMFGEELTVEGLLGSLGLDGIVPGFETDSEEEEESVAAATEPTDNQDDVRTDLYDSGCSRHITPYKDELKDYVEIPPKSFKAANKEAFKANGVGSLTLEVPNGSSVSQLQLLEVLYSPEVGYTLVSVGCLDNNGFSATFSDGRCTITGPDGITVGVVPKTTGGLYKVMRETESAMAAGERVGLEELHRRLGHISPDAARRLITHGFVTGLTLEPGSNGDFFCDSCVHSKATRKPIPKVRQGERAANFGDEIHSDLWGPAPVKTIGGRRYYVTFTDDNTRYTHLKLLRSKDETFEAYREFEAWCSTQLDAPVKTLHSDRGGEYSGKEFVMHLKSKGTTQKLTVHDTPQQNGVAERRNRTILERIRAMLHDSALPRSLWGEAAHHAIYLMNRTATKAVKGMTPYEAVFGKKPDLADLRVWGELVYVRTEGGDKLGGRVKEGRWVGFDDSSKGHRIYWPDRHAVTTERNIYFDNTSSGPRAEGEEEISVTIPAISSSPSSTPHDLPAGPQHTTSIDPPSTPVIPPVEDPPAKRARKPSRVIQDLLEGRGRTSNRPSDPLVAKGVQVPEPSDPNPNGLLLEGEGTADWMMMVDEELALAAQIADAEGLEPRNLEEARRRPDWPLWEEAIQEELRTLESAGTWVLVARPENVNIVGSKWVFRIKKDAAGNIIRRKARLVAQGFSQVPGVDYFDTFAPVAKLAAIRAVLAIAASEDMELHQIDVKGAYLNGKLTEDERIYMRQPPGYPSPNSSGKVCLLVKTLYGLKQAGRRWYQRLCEVMEKLGFRRCDVDQAVFYKHDVRGITIILVHVDDCTIAATSTDLVHEFKDSVRKHFEISDLGELHWLLGIEIKRQREQRTLHISQRSYIDSLVRRYNLEDAKPVSIPLETNHNLSSSQSPSTPHEHAQMRDVPYREAVGSLMYASLGTRPDISFAVQTLSRFAHNPGLPHWNAVKRIIRYLVGTREYWLTYGGDKQELVGYGDADGSMAEDRKAITGYAFLLNGGAVSWSAKRQEIISLSTTESELVAATHTAKEAIWLRSLLSQLFDMSLFPTTIYSDNQSAIALTKDHRYHARTKHIDIRFHFVRWVVERGSITLVYCPTDDMVADTLTKALPSSKVKHFASRLGLALV</sequence>
<dbReference type="EMBL" id="WQMT02000006">
    <property type="protein sequence ID" value="KAG9221922.1"/>
    <property type="molecule type" value="Genomic_DNA"/>
</dbReference>
<dbReference type="Proteomes" id="UP000824881">
    <property type="component" value="Unassembled WGS sequence"/>
</dbReference>
<evidence type="ECO:0000313" key="2">
    <source>
        <dbReference type="Proteomes" id="UP000824881"/>
    </source>
</evidence>
<name>A0ACB7IUH5_PLECO</name>
<evidence type="ECO:0000313" key="1">
    <source>
        <dbReference type="EMBL" id="KAG9221922.1"/>
    </source>
</evidence>
<protein>
    <submittedName>
        <fullName evidence="1">Uncharacterized protein</fullName>
    </submittedName>
</protein>
<gene>
    <name evidence="1" type="ORF">CCMSSC00406_0005747</name>
</gene>
<proteinExistence type="predicted"/>
<reference evidence="1 2" key="1">
    <citation type="journal article" date="2021" name="Appl. Environ. Microbiol.">
        <title>Genetic linkage and physical mapping for an oyster mushroom Pleurotus cornucopiae and QTL analysis for the trait cap color.</title>
        <authorList>
            <person name="Zhang Y."/>
            <person name="Gao W."/>
            <person name="Sonnenberg A."/>
            <person name="Chen Q."/>
            <person name="Zhang J."/>
            <person name="Huang C."/>
        </authorList>
    </citation>
    <scope>NUCLEOTIDE SEQUENCE [LARGE SCALE GENOMIC DNA]</scope>
    <source>
        <strain evidence="1">CCMSSC00406</strain>
    </source>
</reference>